<sequence length="75" mass="8278">MCQLLTATKPRDLVLDPFFGTGTTGAVAKRLGRNFLDIEKDSDYAQAALARIANTPVTMDAFSALEYEKRPPKCR</sequence>
<dbReference type="PRINTS" id="PR00508">
    <property type="entry name" value="S21N4MTFRASE"/>
</dbReference>
<dbReference type="InterPro" id="IPR029063">
    <property type="entry name" value="SAM-dependent_MTases_sf"/>
</dbReference>
<dbReference type="InterPro" id="IPR002941">
    <property type="entry name" value="DNA_methylase_N4/N6"/>
</dbReference>
<evidence type="ECO:0000256" key="2">
    <source>
        <dbReference type="ARBA" id="ARBA00022679"/>
    </source>
</evidence>
<evidence type="ECO:0000259" key="3">
    <source>
        <dbReference type="Pfam" id="PF01555"/>
    </source>
</evidence>
<accession>A0ABM7SJ63</accession>
<keyword evidence="2" id="KW-0808">Transferase</keyword>
<dbReference type="InterPro" id="IPR001091">
    <property type="entry name" value="RM_Methyltransferase"/>
</dbReference>
<protein>
    <recommendedName>
        <fullName evidence="3">DNA methylase N-4/N-6 domain-containing protein</fullName>
    </recommendedName>
</protein>
<reference evidence="4 5" key="1">
    <citation type="submission" date="2021-07" db="EMBL/GenBank/DDBJ databases">
        <title>Novel Helicobacter sp. Isolated from a cat.</title>
        <authorList>
            <person name="Rimbara E."/>
            <person name="Suzuki M."/>
        </authorList>
    </citation>
    <scope>NUCLEOTIDE SEQUENCE [LARGE SCALE GENOMIC DNA]</scope>
    <source>
        <strain evidence="5">NHP19-012</strain>
    </source>
</reference>
<evidence type="ECO:0000313" key="4">
    <source>
        <dbReference type="EMBL" id="BCZ19681.1"/>
    </source>
</evidence>
<evidence type="ECO:0000256" key="1">
    <source>
        <dbReference type="ARBA" id="ARBA00022603"/>
    </source>
</evidence>
<organism evidence="4 5">
    <name type="scientific">Helicobacter gastrofelis</name>
    <dbReference type="NCBI Taxonomy" id="2849642"/>
    <lineage>
        <taxon>Bacteria</taxon>
        <taxon>Pseudomonadati</taxon>
        <taxon>Campylobacterota</taxon>
        <taxon>Epsilonproteobacteria</taxon>
        <taxon>Campylobacterales</taxon>
        <taxon>Helicobacteraceae</taxon>
        <taxon>Helicobacter</taxon>
    </lineage>
</organism>
<dbReference type="EMBL" id="AP024819">
    <property type="protein sequence ID" value="BCZ19681.1"/>
    <property type="molecule type" value="Genomic_DNA"/>
</dbReference>
<keyword evidence="1" id="KW-0489">Methyltransferase</keyword>
<dbReference type="SUPFAM" id="SSF53335">
    <property type="entry name" value="S-adenosyl-L-methionine-dependent methyltransferases"/>
    <property type="match status" value="1"/>
</dbReference>
<feature type="domain" description="DNA methylase N-4/N-6" evidence="3">
    <location>
        <begin position="5"/>
        <end position="48"/>
    </location>
</feature>
<dbReference type="Pfam" id="PF01555">
    <property type="entry name" value="N6_N4_Mtase"/>
    <property type="match status" value="1"/>
</dbReference>
<name>A0ABM7SJ63_9HELI</name>
<proteinExistence type="predicted"/>
<gene>
    <name evidence="4" type="ORF">NHP190012_13230</name>
</gene>
<dbReference type="Gene3D" id="3.40.50.150">
    <property type="entry name" value="Vaccinia Virus protein VP39"/>
    <property type="match status" value="1"/>
</dbReference>
<evidence type="ECO:0000313" key="5">
    <source>
        <dbReference type="Proteomes" id="UP000826146"/>
    </source>
</evidence>
<keyword evidence="5" id="KW-1185">Reference proteome</keyword>
<dbReference type="Proteomes" id="UP000826146">
    <property type="component" value="Chromosome"/>
</dbReference>